<dbReference type="AlphaFoldDB" id="Z9JUC7"/>
<dbReference type="HOGENOM" id="CLU_073055_1_0_11"/>
<dbReference type="EMBL" id="JDYK01000007">
    <property type="protein sequence ID" value="EWS81401.1"/>
    <property type="molecule type" value="Genomic_DNA"/>
</dbReference>
<accession>Z9JUC7</accession>
<dbReference type="InterPro" id="IPR011335">
    <property type="entry name" value="Restrct_endonuc-II-like"/>
</dbReference>
<proteinExistence type="predicted"/>
<dbReference type="PATRIC" id="fig|396014.3.peg.1626"/>
<dbReference type="STRING" id="396014.BF93_16400"/>
<evidence type="ECO:0008006" key="4">
    <source>
        <dbReference type="Google" id="ProtNLM"/>
    </source>
</evidence>
<sequence>MTREHGRMRTGLRALLRLWTYRDLRAAGVNRREIAARLESGTLRRCAPGWYAEAGAPADVTAALRRGNRLTCVPALKHYGVWVVHSPGLHEIGRRMTSAALVPASDDSPVHTHGRLEAWPDDEPIMPLLVALEHAAACVPVEDLAIMLDSVANRGLAHPDDLEELLLRLPQKVRRAIGTIEKRAESGTETRVRRHLQKLRVKLGVQVRIAGVGRVDLLVGEKLIIECDSRQFHTSDDTYHEDRRRDREAVLRGYVVVRLTWRDVMLDWESTSSYLTDLVRHEIHRAPRMRRAGRVESRPRLRTQPSLRARVDIPRRVLGTSAATAPGRAGRD</sequence>
<dbReference type="eggNOG" id="COG2852">
    <property type="taxonomic scope" value="Bacteria"/>
</dbReference>
<keyword evidence="3" id="KW-1185">Reference proteome</keyword>
<evidence type="ECO:0000313" key="3">
    <source>
        <dbReference type="Proteomes" id="UP000023067"/>
    </source>
</evidence>
<protein>
    <recommendedName>
        <fullName evidence="4">DUF559 domain-containing protein</fullName>
    </recommendedName>
</protein>
<evidence type="ECO:0000313" key="2">
    <source>
        <dbReference type="EMBL" id="EWS81401.1"/>
    </source>
</evidence>
<dbReference type="Proteomes" id="UP000023067">
    <property type="component" value="Unassembled WGS sequence"/>
</dbReference>
<dbReference type="Gene3D" id="3.40.960.10">
    <property type="entry name" value="VSR Endonuclease"/>
    <property type="match status" value="1"/>
</dbReference>
<name>Z9JUC7_9MICO</name>
<comment type="caution">
    <text evidence="2">The sequence shown here is derived from an EMBL/GenBank/DDBJ whole genome shotgun (WGS) entry which is preliminary data.</text>
</comment>
<feature type="region of interest" description="Disordered" evidence="1">
    <location>
        <begin position="313"/>
        <end position="332"/>
    </location>
</feature>
<reference evidence="2 3" key="1">
    <citation type="submission" date="2014-02" db="EMBL/GenBank/DDBJ databases">
        <title>Genome sequence of Brachybacterium phenoliresistens strain W13A50.</title>
        <authorList>
            <person name="Wang X."/>
        </authorList>
    </citation>
    <scope>NUCLEOTIDE SEQUENCE [LARGE SCALE GENOMIC DNA]</scope>
    <source>
        <strain evidence="2 3">W13A50</strain>
    </source>
</reference>
<dbReference type="SUPFAM" id="SSF52980">
    <property type="entry name" value="Restriction endonuclease-like"/>
    <property type="match status" value="1"/>
</dbReference>
<gene>
    <name evidence="2" type="ORF">BF93_16400</name>
</gene>
<organism evidence="2 3">
    <name type="scientific">Brachybacterium phenoliresistens</name>
    <dbReference type="NCBI Taxonomy" id="396014"/>
    <lineage>
        <taxon>Bacteria</taxon>
        <taxon>Bacillati</taxon>
        <taxon>Actinomycetota</taxon>
        <taxon>Actinomycetes</taxon>
        <taxon>Micrococcales</taxon>
        <taxon>Dermabacteraceae</taxon>
        <taxon>Brachybacterium</taxon>
    </lineage>
</organism>
<evidence type="ECO:0000256" key="1">
    <source>
        <dbReference type="SAM" id="MobiDB-lite"/>
    </source>
</evidence>